<keyword evidence="2" id="KW-1185">Reference proteome</keyword>
<proteinExistence type="predicted"/>
<evidence type="ECO:0000313" key="2">
    <source>
        <dbReference type="Proteomes" id="UP000539265"/>
    </source>
</evidence>
<sequence length="58" mass="6501">MIIIAKLIAIHTIDLLMGSFEQAIFSGGGAIFCARRSQAPIICYRNKYNYLYDNSRSA</sequence>
<accession>A0A839SBW1</accession>
<organism evidence="1 2">
    <name type="scientific">Mucilaginibacter gotjawali</name>
    <dbReference type="NCBI Taxonomy" id="1550579"/>
    <lineage>
        <taxon>Bacteria</taxon>
        <taxon>Pseudomonadati</taxon>
        <taxon>Bacteroidota</taxon>
        <taxon>Sphingobacteriia</taxon>
        <taxon>Sphingobacteriales</taxon>
        <taxon>Sphingobacteriaceae</taxon>
        <taxon>Mucilaginibacter</taxon>
    </lineage>
</organism>
<name>A0A839SBW1_9SPHI</name>
<evidence type="ECO:0000313" key="1">
    <source>
        <dbReference type="EMBL" id="MBB3054814.1"/>
    </source>
</evidence>
<dbReference type="AlphaFoldDB" id="A0A839SBW1"/>
<comment type="caution">
    <text evidence="1">The sequence shown here is derived from an EMBL/GenBank/DDBJ whole genome shotgun (WGS) entry which is preliminary data.</text>
</comment>
<protein>
    <submittedName>
        <fullName evidence="1">Uncharacterized protein</fullName>
    </submittedName>
</protein>
<dbReference type="EMBL" id="JACHWX010000002">
    <property type="protein sequence ID" value="MBB3054814.1"/>
    <property type="molecule type" value="Genomic_DNA"/>
</dbReference>
<dbReference type="RefSeq" id="WP_157750742.1">
    <property type="nucleotide sequence ID" value="NZ_AP017313.1"/>
</dbReference>
<gene>
    <name evidence="1" type="ORF">FHS11_001224</name>
</gene>
<reference evidence="1" key="1">
    <citation type="submission" date="2020-08" db="EMBL/GenBank/DDBJ databases">
        <title>Genomic Encyclopedia of Type Strains, Phase III (KMG-III): the genomes of soil and plant-associated and newly described type strains.</title>
        <authorList>
            <person name="Whitman W."/>
        </authorList>
    </citation>
    <scope>NUCLEOTIDE SEQUENCE [LARGE SCALE GENOMIC DNA]</scope>
    <source>
        <strain evidence="1">CECT 8628</strain>
    </source>
</reference>
<dbReference type="Proteomes" id="UP000539265">
    <property type="component" value="Unassembled WGS sequence"/>
</dbReference>